<reference evidence="1 2" key="1">
    <citation type="submission" date="2019-09" db="EMBL/GenBank/DDBJ databases">
        <authorList>
            <person name="Khan S.A."/>
            <person name="Jeon C.O."/>
            <person name="Chun B.H."/>
            <person name="Jeong S.E."/>
        </authorList>
    </citation>
    <scope>NUCLEOTIDE SEQUENCE [LARGE SCALE GENOMIC DNA]</scope>
    <source>
        <strain evidence="1 2">KCTC 42508</strain>
    </source>
</reference>
<name>A0A5B2TXK8_9FLAO</name>
<dbReference type="AlphaFoldDB" id="A0A5B2TXK8"/>
<accession>A0A5B2TXK8</accession>
<gene>
    <name evidence="1" type="ORF">F0361_05295</name>
</gene>
<sequence>MKLRPIKRRKELQPLSRDHHYGLLLCWKIRTGFLKGVEPERIKNYADWFHSAHLVPHFKLEEALVFPILNNNHRMVKKAITQHRRFHRLFGQTEDISKSLSLIEKELEKHIRFEERVLFNEIQKIATEKQLETILKLHTDEKFIDNTSDPFWN</sequence>
<proteinExistence type="predicted"/>
<dbReference type="RefSeq" id="WP_138256411.1">
    <property type="nucleotide sequence ID" value="NZ_VUOE01000001.1"/>
</dbReference>
<evidence type="ECO:0000313" key="1">
    <source>
        <dbReference type="EMBL" id="KAA2219029.1"/>
    </source>
</evidence>
<organism evidence="1 2">
    <name type="scientific">Maribacter flavus</name>
    <dbReference type="NCBI Taxonomy" id="1658664"/>
    <lineage>
        <taxon>Bacteria</taxon>
        <taxon>Pseudomonadati</taxon>
        <taxon>Bacteroidota</taxon>
        <taxon>Flavobacteriia</taxon>
        <taxon>Flavobacteriales</taxon>
        <taxon>Flavobacteriaceae</taxon>
        <taxon>Maribacter</taxon>
    </lineage>
</organism>
<dbReference type="Proteomes" id="UP000323188">
    <property type="component" value="Unassembled WGS sequence"/>
</dbReference>
<protein>
    <submittedName>
        <fullName evidence="1">Hemerythrin domain-containing protein</fullName>
    </submittedName>
</protein>
<dbReference type="Gene3D" id="1.20.120.520">
    <property type="entry name" value="nmb1532 protein domain like"/>
    <property type="match status" value="1"/>
</dbReference>
<comment type="caution">
    <text evidence="1">The sequence shown here is derived from an EMBL/GenBank/DDBJ whole genome shotgun (WGS) entry which is preliminary data.</text>
</comment>
<evidence type="ECO:0000313" key="2">
    <source>
        <dbReference type="Proteomes" id="UP000323188"/>
    </source>
</evidence>
<dbReference type="EMBL" id="VUOE01000001">
    <property type="protein sequence ID" value="KAA2219029.1"/>
    <property type="molecule type" value="Genomic_DNA"/>
</dbReference>